<dbReference type="RefSeq" id="WP_379997556.1">
    <property type="nucleotide sequence ID" value="NZ_JBHSGN010000081.1"/>
</dbReference>
<dbReference type="InterPro" id="IPR018312">
    <property type="entry name" value="Chromosome_initiator_DnaA_CS"/>
</dbReference>
<organism evidence="2 3">
    <name type="scientific">Dysgonomonas termitidis</name>
    <dbReference type="NCBI Taxonomy" id="1516126"/>
    <lineage>
        <taxon>Bacteria</taxon>
        <taxon>Pseudomonadati</taxon>
        <taxon>Bacteroidota</taxon>
        <taxon>Bacteroidia</taxon>
        <taxon>Bacteroidales</taxon>
        <taxon>Dysgonomonadaceae</taxon>
        <taxon>Dysgonomonas</taxon>
    </lineage>
</organism>
<dbReference type="InterPro" id="IPR013159">
    <property type="entry name" value="DnaA_C"/>
</dbReference>
<reference evidence="3" key="1">
    <citation type="journal article" date="2019" name="Int. J. Syst. Evol. Microbiol.">
        <title>The Global Catalogue of Microorganisms (GCM) 10K type strain sequencing project: providing services to taxonomists for standard genome sequencing and annotation.</title>
        <authorList>
            <consortium name="The Broad Institute Genomics Platform"/>
            <consortium name="The Broad Institute Genome Sequencing Center for Infectious Disease"/>
            <person name="Wu L."/>
            <person name="Ma J."/>
        </authorList>
    </citation>
    <scope>NUCLEOTIDE SEQUENCE [LARGE SCALE GENOMIC DNA]</scope>
    <source>
        <strain evidence="3">CCUG 66188</strain>
    </source>
</reference>
<proteinExistence type="predicted"/>
<dbReference type="PROSITE" id="PS01008">
    <property type="entry name" value="DNAA"/>
    <property type="match status" value="1"/>
</dbReference>
<dbReference type="Gene3D" id="1.10.1750.10">
    <property type="match status" value="1"/>
</dbReference>
<feature type="domain" description="Chromosomal replication initiator DnaA C-terminal" evidence="1">
    <location>
        <begin position="3"/>
        <end position="72"/>
    </location>
</feature>
<dbReference type="Proteomes" id="UP001596023">
    <property type="component" value="Unassembled WGS sequence"/>
</dbReference>
<dbReference type="Pfam" id="PF08299">
    <property type="entry name" value="Bac_DnaA_C"/>
    <property type="match status" value="1"/>
</dbReference>
<evidence type="ECO:0000313" key="3">
    <source>
        <dbReference type="Proteomes" id="UP001596023"/>
    </source>
</evidence>
<protein>
    <submittedName>
        <fullName evidence="2">Helix-turn-helix domain-containing protein</fullName>
    </submittedName>
</protein>
<sequence>MDTILSLKEYAERTDIPEEELTGKSRKQVLAVARFIYWFYLNKSDPVRWSSVKIAEIFGREHPAILHGIKQVKNFIDTNDSIIEPYRKDFIEPFLNREQ</sequence>
<gene>
    <name evidence="2" type="ORF">ACFO6W_14325</name>
</gene>
<evidence type="ECO:0000259" key="1">
    <source>
        <dbReference type="SMART" id="SM00760"/>
    </source>
</evidence>
<accession>A0ABV9KXB0</accession>
<keyword evidence="3" id="KW-1185">Reference proteome</keyword>
<dbReference type="InterPro" id="IPR010921">
    <property type="entry name" value="Trp_repressor/repl_initiator"/>
</dbReference>
<dbReference type="SUPFAM" id="SSF48295">
    <property type="entry name" value="TrpR-like"/>
    <property type="match status" value="1"/>
</dbReference>
<comment type="caution">
    <text evidence="2">The sequence shown here is derived from an EMBL/GenBank/DDBJ whole genome shotgun (WGS) entry which is preliminary data.</text>
</comment>
<dbReference type="SMART" id="SM00760">
    <property type="entry name" value="Bac_DnaA_C"/>
    <property type="match status" value="1"/>
</dbReference>
<dbReference type="EMBL" id="JBHSGN010000081">
    <property type="protein sequence ID" value="MFC4674877.1"/>
    <property type="molecule type" value="Genomic_DNA"/>
</dbReference>
<name>A0ABV9KXB0_9BACT</name>
<evidence type="ECO:0000313" key="2">
    <source>
        <dbReference type="EMBL" id="MFC4674877.1"/>
    </source>
</evidence>